<dbReference type="InterPro" id="IPR016187">
    <property type="entry name" value="CTDL_fold"/>
</dbReference>
<dbReference type="EMBL" id="UINC01017938">
    <property type="protein sequence ID" value="SVA74896.1"/>
    <property type="molecule type" value="Genomic_DNA"/>
</dbReference>
<evidence type="ECO:0000259" key="2">
    <source>
        <dbReference type="Pfam" id="PF03781"/>
    </source>
</evidence>
<dbReference type="InterPro" id="IPR005532">
    <property type="entry name" value="SUMF_dom"/>
</dbReference>
<organism evidence="3">
    <name type="scientific">marine metagenome</name>
    <dbReference type="NCBI Taxonomy" id="408172"/>
    <lineage>
        <taxon>unclassified sequences</taxon>
        <taxon>metagenomes</taxon>
        <taxon>ecological metagenomes</taxon>
    </lineage>
</organism>
<dbReference type="AlphaFoldDB" id="A0A381YCQ6"/>
<gene>
    <name evidence="3" type="ORF">METZ01_LOCUS127750</name>
</gene>
<dbReference type="GO" id="GO:0120147">
    <property type="term" value="F:formylglycine-generating oxidase activity"/>
    <property type="evidence" value="ECO:0007669"/>
    <property type="project" value="TreeGrafter"/>
</dbReference>
<proteinExistence type="predicted"/>
<dbReference type="SUPFAM" id="SSF56436">
    <property type="entry name" value="C-type lectin-like"/>
    <property type="match status" value="1"/>
</dbReference>
<dbReference type="InterPro" id="IPR051043">
    <property type="entry name" value="Sulfatase_Mod_Factor_Kinase"/>
</dbReference>
<evidence type="ECO:0000256" key="1">
    <source>
        <dbReference type="SAM" id="MobiDB-lite"/>
    </source>
</evidence>
<dbReference type="Gene3D" id="3.90.1580.10">
    <property type="entry name" value="paralog of FGE (formylglycine-generating enzyme)"/>
    <property type="match status" value="1"/>
</dbReference>
<sequence length="377" mass="43772">MAKRAIEELGSNPTQEDLDKDNSVNTFFPKYEIVEDVSDEEKGGYTLYKEANLDLEISEFDKSTYNLNFDNDILWEREEYPDLSYAEVMEGLIPGEGFFLPKEESFNGEKTFNTKKIEYTYTVFDAEEAIKSDDDTRKGFFKEKTIPIYPDTTAWIKDFNYSYNEPMHNDYFWHDAYNDYPVVGVSWEQAKAFAHWRTMYKNQYQKSRKKNGQKVATFRLPSEGEWEYAARGGLESATYPWGGPYTIDSQGCFLANFKPNRGDYASDNALYTVEAKSYWPNDYGLYNMAGNVSEWTDSSYDKGAYGFDMGLNPNVADSTNLRKVIRGGSWKDIAYFLRVSARDYEYKDEKRSYIGFRTVQDYLGEDIGINDNPNKVF</sequence>
<dbReference type="InterPro" id="IPR042095">
    <property type="entry name" value="SUMF_sf"/>
</dbReference>
<name>A0A381YCQ6_9ZZZZ</name>
<accession>A0A381YCQ6</accession>
<dbReference type="NCBIfam" id="TIGR03525">
    <property type="entry name" value="GldK"/>
    <property type="match status" value="1"/>
</dbReference>
<feature type="region of interest" description="Disordered" evidence="1">
    <location>
        <begin position="1"/>
        <end position="22"/>
    </location>
</feature>
<feature type="domain" description="Sulfatase-modifying factor enzyme-like" evidence="2">
    <location>
        <begin position="151"/>
        <end position="359"/>
    </location>
</feature>
<protein>
    <recommendedName>
        <fullName evidence="2">Sulfatase-modifying factor enzyme-like domain-containing protein</fullName>
    </recommendedName>
</protein>
<reference evidence="3" key="1">
    <citation type="submission" date="2018-05" db="EMBL/GenBank/DDBJ databases">
        <authorList>
            <person name="Lanie J.A."/>
            <person name="Ng W.-L."/>
            <person name="Kazmierczak K.M."/>
            <person name="Andrzejewski T.M."/>
            <person name="Davidsen T.M."/>
            <person name="Wayne K.J."/>
            <person name="Tettelin H."/>
            <person name="Glass J.I."/>
            <person name="Rusch D."/>
            <person name="Podicherti R."/>
            <person name="Tsui H.-C.T."/>
            <person name="Winkler M.E."/>
        </authorList>
    </citation>
    <scope>NUCLEOTIDE SEQUENCE</scope>
</reference>
<dbReference type="PANTHER" id="PTHR23150">
    <property type="entry name" value="SULFATASE MODIFYING FACTOR 1, 2"/>
    <property type="match status" value="1"/>
</dbReference>
<dbReference type="PANTHER" id="PTHR23150:SF19">
    <property type="entry name" value="FORMYLGLYCINE-GENERATING ENZYME"/>
    <property type="match status" value="1"/>
</dbReference>
<dbReference type="Pfam" id="PF03781">
    <property type="entry name" value="FGE-sulfatase"/>
    <property type="match status" value="1"/>
</dbReference>
<evidence type="ECO:0000313" key="3">
    <source>
        <dbReference type="EMBL" id="SVA74896.1"/>
    </source>
</evidence>
<dbReference type="InterPro" id="IPR019866">
    <property type="entry name" value="Glid_motil-assoc_lipo_GldK"/>
</dbReference>